<dbReference type="Pfam" id="PF13614">
    <property type="entry name" value="AAA_31"/>
    <property type="match status" value="1"/>
</dbReference>
<protein>
    <submittedName>
        <fullName evidence="2">Plasmid partitioning protein RepA</fullName>
    </submittedName>
</protein>
<dbReference type="SUPFAM" id="SSF52540">
    <property type="entry name" value="P-loop containing nucleoside triphosphate hydrolases"/>
    <property type="match status" value="1"/>
</dbReference>
<dbReference type="RefSeq" id="WP_271690146.1">
    <property type="nucleotide sequence ID" value="NZ_CP116424.1"/>
</dbReference>
<dbReference type="InterPro" id="IPR017818">
    <property type="entry name" value="Plasmid_partition_RepA"/>
</dbReference>
<dbReference type="PANTHER" id="PTHR13696">
    <property type="entry name" value="P-LOOP CONTAINING NUCLEOSIDE TRIPHOSPHATE HYDROLASE"/>
    <property type="match status" value="1"/>
</dbReference>
<dbReference type="Proteomes" id="UP001210770">
    <property type="component" value="Plasmid unnamed1"/>
</dbReference>
<dbReference type="AlphaFoldDB" id="A0AAX3LTU4"/>
<dbReference type="InterPro" id="IPR050678">
    <property type="entry name" value="DNA_Partitioning_ATPase"/>
</dbReference>
<dbReference type="PANTHER" id="PTHR13696:SF52">
    <property type="entry name" value="PARA FAMILY PROTEIN CT_582"/>
    <property type="match status" value="1"/>
</dbReference>
<reference evidence="2" key="1">
    <citation type="submission" date="2023-01" db="EMBL/GenBank/DDBJ databases">
        <title>Comparative genomic analysis of cold water coral derived Sulfitobacter faviae: insights into their metabolism and habitat adaptation.</title>
        <authorList>
            <person name="Guo Y."/>
            <person name="Lin S."/>
            <person name="Huang Z."/>
            <person name="Tang K."/>
            <person name="Wang X."/>
        </authorList>
    </citation>
    <scope>NUCLEOTIDE SEQUENCE</scope>
    <source>
        <strain evidence="2">SCSIO W_1865</strain>
        <plasmid evidence="2">unnamed1</plasmid>
    </source>
</reference>
<sequence length="409" mass="45628">MTRIHEAGQMNTSGSASLGRHAGLISSQLIQHRERLLEPNKEKVLRPFSFKEACHYIGVNENSLRHTLRTNPALPQGTLLRGTRRYFEASEIHAIRDFLIENDRLESKNITRRQDGERSQVVSIVNLKGGAGKTSTAASVASALALRGYRVAVIDLDAQASTTQFCGIIPEREPDMLTLYDAIRYPDASDPEGTQRIDIREVIRETHIPNLSLIPSNMHIMEFEHETAVNDQKKFPFFVRVEEALAPIRDDFDVFLVDCPPQMSFAVIASLFASSGLLVPVTASFIDVMSLGTFLGMAGEMMSVLEGRQGARPYDWIKYLITRYNPTDQPQIQVASYLRSILEDAVMASEFYLSAAIADAANSAETIAEVDPSSFNRQTYQRAWDSVTRVVTEFEGLVHQSWGRDINGA</sequence>
<proteinExistence type="predicted"/>
<feature type="domain" description="AAA" evidence="1">
    <location>
        <begin position="120"/>
        <end position="294"/>
    </location>
</feature>
<name>A0AAX3LTU4_9RHOB</name>
<dbReference type="Gene3D" id="3.40.50.300">
    <property type="entry name" value="P-loop containing nucleotide triphosphate hydrolases"/>
    <property type="match status" value="1"/>
</dbReference>
<dbReference type="CDD" id="cd02042">
    <property type="entry name" value="ParAB_family"/>
    <property type="match status" value="1"/>
</dbReference>
<dbReference type="NCBIfam" id="TIGR03453">
    <property type="entry name" value="partition_RepA"/>
    <property type="match status" value="1"/>
</dbReference>
<evidence type="ECO:0000313" key="2">
    <source>
        <dbReference type="EMBL" id="WCE72091.1"/>
    </source>
</evidence>
<accession>A0AAX3LTU4</accession>
<gene>
    <name evidence="2" type="primary">repA</name>
    <name evidence="2" type="ORF">PL336_16490</name>
</gene>
<dbReference type="EMBL" id="CP116424">
    <property type="protein sequence ID" value="WCE72091.1"/>
    <property type="molecule type" value="Genomic_DNA"/>
</dbReference>
<evidence type="ECO:0000259" key="1">
    <source>
        <dbReference type="Pfam" id="PF13614"/>
    </source>
</evidence>
<dbReference type="InterPro" id="IPR027417">
    <property type="entry name" value="P-loop_NTPase"/>
</dbReference>
<dbReference type="InterPro" id="IPR025669">
    <property type="entry name" value="AAA_dom"/>
</dbReference>
<geneLocation type="plasmid" evidence="2 3">
    <name>unnamed1</name>
</geneLocation>
<keyword evidence="2" id="KW-0614">Plasmid</keyword>
<evidence type="ECO:0000313" key="3">
    <source>
        <dbReference type="Proteomes" id="UP001210770"/>
    </source>
</evidence>
<organism evidence="2 3">
    <name type="scientific">Sulfitobacter faviae</name>
    <dbReference type="NCBI Taxonomy" id="1775881"/>
    <lineage>
        <taxon>Bacteria</taxon>
        <taxon>Pseudomonadati</taxon>
        <taxon>Pseudomonadota</taxon>
        <taxon>Alphaproteobacteria</taxon>
        <taxon>Rhodobacterales</taxon>
        <taxon>Roseobacteraceae</taxon>
        <taxon>Sulfitobacter</taxon>
    </lineage>
</organism>